<gene>
    <name evidence="4" type="primary">rmlC</name>
    <name evidence="4" type="ORF">NO2_0307</name>
</gene>
<comment type="similarity">
    <text evidence="3">Belongs to the dTDP-4-dehydrorhamnose 3,5-epimerase family.</text>
</comment>
<comment type="catalytic activity">
    <reaction evidence="3">
        <text>dTDP-4-dehydro-6-deoxy-alpha-D-glucose = dTDP-4-dehydro-beta-L-rhamnose</text>
        <dbReference type="Rhea" id="RHEA:16969"/>
        <dbReference type="ChEBI" id="CHEBI:57649"/>
        <dbReference type="ChEBI" id="CHEBI:62830"/>
        <dbReference type="EC" id="5.1.3.13"/>
    </reaction>
</comment>
<dbReference type="InterPro" id="IPR014710">
    <property type="entry name" value="RmlC-like_jellyroll"/>
</dbReference>
<comment type="subunit">
    <text evidence="3">Homodimer.</text>
</comment>
<keyword evidence="3" id="KW-0413">Isomerase</keyword>
<evidence type="ECO:0000313" key="5">
    <source>
        <dbReference type="Proteomes" id="UP000275925"/>
    </source>
</evidence>
<dbReference type="Gene3D" id="2.60.120.10">
    <property type="entry name" value="Jelly Rolls"/>
    <property type="match status" value="1"/>
</dbReference>
<feature type="site" description="Participates in a stacking interaction with the thymidine ring of dTDP-4-oxo-6-deoxyglucose" evidence="2">
    <location>
        <position position="137"/>
    </location>
</feature>
<sequence>MNIIKTALPGLLIIEPQVFPDERGFFYESYSQKALAAAGLDNIFVQDNHSQSRQGTLRGLHFQKGSLAQAKLVRCTFGQVYDVAVDLRRDSPTFQQWLGVTLSAENKKQFFIPRGFAHGFAVLSDSAEFQYKCDAYYAPQAEVGIFWNDPDLKIDWPVAAPLVSAKDRQNPRLKDLPLDCFF</sequence>
<dbReference type="SUPFAM" id="SSF51182">
    <property type="entry name" value="RmlC-like cupins"/>
    <property type="match status" value="1"/>
</dbReference>
<dbReference type="InterPro" id="IPR000888">
    <property type="entry name" value="RmlC-like"/>
</dbReference>
<dbReference type="EC" id="5.1.3.13" evidence="3"/>
<dbReference type="InterPro" id="IPR011051">
    <property type="entry name" value="RmlC_Cupin_sf"/>
</dbReference>
<dbReference type="CDD" id="cd00438">
    <property type="entry name" value="cupin_RmlC"/>
    <property type="match status" value="1"/>
</dbReference>
<dbReference type="Proteomes" id="UP000275925">
    <property type="component" value="Unassembled WGS sequence"/>
</dbReference>
<dbReference type="GO" id="GO:0000271">
    <property type="term" value="P:polysaccharide biosynthetic process"/>
    <property type="evidence" value="ECO:0007669"/>
    <property type="project" value="TreeGrafter"/>
</dbReference>
<feature type="active site" description="Proton donor" evidence="1">
    <location>
        <position position="131"/>
    </location>
</feature>
<evidence type="ECO:0000313" key="4">
    <source>
        <dbReference type="EMBL" id="GBR75653.1"/>
    </source>
</evidence>
<reference evidence="4 5" key="1">
    <citation type="journal article" date="2019" name="ISME J.">
        <title>Genome analyses of uncultured TG2/ZB3 bacteria in 'Margulisbacteria' specifically attached to ectosymbiotic spirochetes of protists in the termite gut.</title>
        <authorList>
            <person name="Utami Y.D."/>
            <person name="Kuwahara H."/>
            <person name="Igai K."/>
            <person name="Murakami T."/>
            <person name="Sugaya K."/>
            <person name="Morikawa T."/>
            <person name="Nagura Y."/>
            <person name="Yuki M."/>
            <person name="Deevong P."/>
            <person name="Inoue T."/>
            <person name="Kihara K."/>
            <person name="Lo N."/>
            <person name="Yamada A."/>
            <person name="Ohkuma M."/>
            <person name="Hongoh Y."/>
        </authorList>
    </citation>
    <scope>NUCLEOTIDE SEQUENCE [LARGE SCALE GENOMIC DNA]</scope>
    <source>
        <strain evidence="4">NkOx7-02</strain>
    </source>
</reference>
<evidence type="ECO:0000256" key="1">
    <source>
        <dbReference type="PIRSR" id="PIRSR600888-1"/>
    </source>
</evidence>
<accession>A0A388TFL4</accession>
<proteinExistence type="inferred from homology"/>
<dbReference type="PANTHER" id="PTHR21047">
    <property type="entry name" value="DTDP-6-DEOXY-D-GLUCOSE-3,5 EPIMERASE"/>
    <property type="match status" value="1"/>
</dbReference>
<comment type="pathway">
    <text evidence="3">Carbohydrate biosynthesis; dTDP-L-rhamnose biosynthesis.</text>
</comment>
<dbReference type="UniPathway" id="UPA00124"/>
<comment type="caution">
    <text evidence="4">The sequence shown here is derived from an EMBL/GenBank/DDBJ whole genome shotgun (WGS) entry which is preliminary data.</text>
</comment>
<dbReference type="GO" id="GO:0008830">
    <property type="term" value="F:dTDP-4-dehydrorhamnose 3,5-epimerase activity"/>
    <property type="evidence" value="ECO:0007669"/>
    <property type="project" value="UniProtKB-UniRule"/>
</dbReference>
<organism evidence="4 5">
    <name type="scientific">Candidatus Termititenax persephonae</name>
    <dbReference type="NCBI Taxonomy" id="2218525"/>
    <lineage>
        <taxon>Bacteria</taxon>
        <taxon>Bacillati</taxon>
        <taxon>Candidatus Margulisiibacteriota</taxon>
        <taxon>Candidatus Termititenacia</taxon>
        <taxon>Candidatus Termititenacales</taxon>
        <taxon>Candidatus Termititenacaceae</taxon>
        <taxon>Candidatus Termititenax</taxon>
    </lineage>
</organism>
<name>A0A388TFL4_9BACT</name>
<dbReference type="NCBIfam" id="TIGR01221">
    <property type="entry name" value="rmlC"/>
    <property type="match status" value="1"/>
</dbReference>
<dbReference type="EMBL" id="BGZO01000005">
    <property type="protein sequence ID" value="GBR75653.1"/>
    <property type="molecule type" value="Genomic_DNA"/>
</dbReference>
<keyword evidence="5" id="KW-1185">Reference proteome</keyword>
<evidence type="ECO:0000256" key="3">
    <source>
        <dbReference type="RuleBase" id="RU364069"/>
    </source>
</evidence>
<dbReference type="Pfam" id="PF00908">
    <property type="entry name" value="dTDP_sugar_isom"/>
    <property type="match status" value="1"/>
</dbReference>
<dbReference type="GO" id="GO:0019305">
    <property type="term" value="P:dTDP-rhamnose biosynthetic process"/>
    <property type="evidence" value="ECO:0007669"/>
    <property type="project" value="UniProtKB-UniRule"/>
</dbReference>
<feature type="active site" description="Proton acceptor" evidence="1">
    <location>
        <position position="61"/>
    </location>
</feature>
<comment type="function">
    <text evidence="3">Catalyzes the epimerization of the C3' and C5'positions of dTDP-6-deoxy-D-xylo-4-hexulose, forming dTDP-6-deoxy-L-lyxo-4-hexulose.</text>
</comment>
<protein>
    <recommendedName>
        <fullName evidence="3">dTDP-4-dehydrorhamnose 3,5-epimerase</fullName>
        <ecNumber evidence="3">5.1.3.13</ecNumber>
    </recommendedName>
    <alternativeName>
        <fullName evidence="3">Thymidine diphospho-4-keto-rhamnose 3,5-epimerase</fullName>
    </alternativeName>
</protein>
<dbReference type="PANTHER" id="PTHR21047:SF2">
    <property type="entry name" value="THYMIDINE DIPHOSPHO-4-KETO-RHAMNOSE 3,5-EPIMERASE"/>
    <property type="match status" value="1"/>
</dbReference>
<dbReference type="GO" id="GO:0005829">
    <property type="term" value="C:cytosol"/>
    <property type="evidence" value="ECO:0007669"/>
    <property type="project" value="TreeGrafter"/>
</dbReference>
<evidence type="ECO:0000256" key="2">
    <source>
        <dbReference type="PIRSR" id="PIRSR600888-3"/>
    </source>
</evidence>
<dbReference type="AlphaFoldDB" id="A0A388TFL4"/>